<keyword evidence="3" id="KW-1185">Reference proteome</keyword>
<reference evidence="2" key="1">
    <citation type="journal article" date="2019" name="Environ. Microbiol.">
        <title>Fungal ecological strategies reflected in gene transcription - a case study of two litter decomposers.</title>
        <authorList>
            <person name="Barbi F."/>
            <person name="Kohler A."/>
            <person name="Barry K."/>
            <person name="Baskaran P."/>
            <person name="Daum C."/>
            <person name="Fauchery L."/>
            <person name="Ihrmark K."/>
            <person name="Kuo A."/>
            <person name="LaButti K."/>
            <person name="Lipzen A."/>
            <person name="Morin E."/>
            <person name="Grigoriev I.V."/>
            <person name="Henrissat B."/>
            <person name="Lindahl B."/>
            <person name="Martin F."/>
        </authorList>
    </citation>
    <scope>NUCLEOTIDE SEQUENCE</scope>
    <source>
        <strain evidence="2">JB14</strain>
    </source>
</reference>
<sequence length="350" mass="37235">MILSRFIFRALTLFGVVGSINAQADAQQHTQTESRAVSTIPTLSVDRDHAVWIWTGEVAGTPASIGPRAFRKKLPEGKSRATCVTFAISCVEAYTVAVNGVSLGSQPMHPNSPTGLILDVYSVSLSYETNVISVVAANNDNVALLFVTGVVQYTDGSEIAFGTDTSWLTAGPNVPPPSTFAEIGFDDSKWPHAVVVTVPTVTPLVVPPFTGKVCGLSDNAGAEHGNGDKGKGRDGPFTIPSLPTVCPALPPLTEGSKSLYWDLRHQVDCEIRRLEEALYLCQREKQSVIDQLIIIIKQITTFGGGSNGGRGGLGSDFCQLINCGASTVTQVTQHLETTDDSGFAIPIFKE</sequence>
<accession>A0A6A4HAH2</accession>
<dbReference type="EMBL" id="ML769554">
    <property type="protein sequence ID" value="KAE9394227.1"/>
    <property type="molecule type" value="Genomic_DNA"/>
</dbReference>
<gene>
    <name evidence="2" type="ORF">BT96DRAFT_978619</name>
</gene>
<dbReference type="Proteomes" id="UP000799118">
    <property type="component" value="Unassembled WGS sequence"/>
</dbReference>
<evidence type="ECO:0000313" key="2">
    <source>
        <dbReference type="EMBL" id="KAE9394227.1"/>
    </source>
</evidence>
<keyword evidence="1" id="KW-0732">Signal</keyword>
<evidence type="ECO:0000313" key="3">
    <source>
        <dbReference type="Proteomes" id="UP000799118"/>
    </source>
</evidence>
<feature type="signal peptide" evidence="1">
    <location>
        <begin position="1"/>
        <end position="22"/>
    </location>
</feature>
<dbReference type="OrthoDB" id="10036721at2759"/>
<protein>
    <recommendedName>
        <fullName evidence="4">Bacterial alpha-L-rhamnosidase N-terminal domain-containing protein</fullName>
    </recommendedName>
</protein>
<organism evidence="2 3">
    <name type="scientific">Gymnopus androsaceus JB14</name>
    <dbReference type="NCBI Taxonomy" id="1447944"/>
    <lineage>
        <taxon>Eukaryota</taxon>
        <taxon>Fungi</taxon>
        <taxon>Dikarya</taxon>
        <taxon>Basidiomycota</taxon>
        <taxon>Agaricomycotina</taxon>
        <taxon>Agaricomycetes</taxon>
        <taxon>Agaricomycetidae</taxon>
        <taxon>Agaricales</taxon>
        <taxon>Marasmiineae</taxon>
        <taxon>Omphalotaceae</taxon>
        <taxon>Gymnopus</taxon>
    </lineage>
</organism>
<proteinExistence type="predicted"/>
<dbReference type="AlphaFoldDB" id="A0A6A4HAH2"/>
<evidence type="ECO:0000256" key="1">
    <source>
        <dbReference type="SAM" id="SignalP"/>
    </source>
</evidence>
<evidence type="ECO:0008006" key="4">
    <source>
        <dbReference type="Google" id="ProtNLM"/>
    </source>
</evidence>
<feature type="chain" id="PRO_5025349061" description="Bacterial alpha-L-rhamnosidase N-terminal domain-containing protein" evidence="1">
    <location>
        <begin position="23"/>
        <end position="350"/>
    </location>
</feature>
<name>A0A6A4HAH2_9AGAR</name>
<dbReference type="Gene3D" id="2.60.120.260">
    <property type="entry name" value="Galactose-binding domain-like"/>
    <property type="match status" value="1"/>
</dbReference>